<organism evidence="4 5">
    <name type="scientific">Hymenobacter rigui</name>
    <dbReference type="NCBI Taxonomy" id="334424"/>
    <lineage>
        <taxon>Bacteria</taxon>
        <taxon>Pseudomonadati</taxon>
        <taxon>Bacteroidota</taxon>
        <taxon>Cytophagia</taxon>
        <taxon>Cytophagales</taxon>
        <taxon>Hymenobacteraceae</taxon>
        <taxon>Hymenobacter</taxon>
    </lineage>
</organism>
<feature type="DNA-binding region" description="H-T-H motif" evidence="2">
    <location>
        <begin position="26"/>
        <end position="45"/>
    </location>
</feature>
<dbReference type="Gene3D" id="1.10.357.10">
    <property type="entry name" value="Tetracycline Repressor, domain 2"/>
    <property type="match status" value="1"/>
</dbReference>
<dbReference type="Pfam" id="PF00440">
    <property type="entry name" value="TetR_N"/>
    <property type="match status" value="1"/>
</dbReference>
<evidence type="ECO:0000256" key="2">
    <source>
        <dbReference type="PROSITE-ProRule" id="PRU00335"/>
    </source>
</evidence>
<dbReference type="PROSITE" id="PS50977">
    <property type="entry name" value="HTH_TETR_2"/>
    <property type="match status" value="1"/>
</dbReference>
<keyword evidence="1 2" id="KW-0238">DNA-binding</keyword>
<sequence>MRQDPTTIWRQTGYELFAATGPQGLKVEVLAQKVGISKSSFYHHFADLDVFLEQLLEYHVARAQQLAGREAACRSICPELVTVLLEHRTDLLFQRQLRVHRQDERYHHCLTQASGPPAEAFIMLWARELRLDLPPHLLRGIFQLALENFYLQLTEATLTREWLTAYFTRLTGLIQALGTPLPGNGR</sequence>
<feature type="domain" description="HTH tetR-type" evidence="3">
    <location>
        <begin position="3"/>
        <end position="63"/>
    </location>
</feature>
<keyword evidence="5" id="KW-1185">Reference proteome</keyword>
<dbReference type="OrthoDB" id="1258954at2"/>
<evidence type="ECO:0000256" key="1">
    <source>
        <dbReference type="ARBA" id="ARBA00023125"/>
    </source>
</evidence>
<evidence type="ECO:0000313" key="4">
    <source>
        <dbReference type="EMBL" id="RSK47525.1"/>
    </source>
</evidence>
<evidence type="ECO:0000259" key="3">
    <source>
        <dbReference type="PROSITE" id="PS50977"/>
    </source>
</evidence>
<dbReference type="InterPro" id="IPR009057">
    <property type="entry name" value="Homeodomain-like_sf"/>
</dbReference>
<dbReference type="RefSeq" id="WP_125421451.1">
    <property type="nucleotide sequence ID" value="NZ_RWIT01000008.1"/>
</dbReference>
<reference evidence="4 5" key="1">
    <citation type="submission" date="2018-12" db="EMBL/GenBank/DDBJ databases">
        <authorList>
            <person name="Feng G."/>
            <person name="Zhu H."/>
        </authorList>
    </citation>
    <scope>NUCLEOTIDE SEQUENCE [LARGE SCALE GENOMIC DNA]</scope>
    <source>
        <strain evidence="4 5">KCTC 12533</strain>
    </source>
</reference>
<accession>A0A428KM74</accession>
<dbReference type="Proteomes" id="UP000273500">
    <property type="component" value="Unassembled WGS sequence"/>
</dbReference>
<dbReference type="EMBL" id="RWIT01000008">
    <property type="protein sequence ID" value="RSK47525.1"/>
    <property type="molecule type" value="Genomic_DNA"/>
</dbReference>
<gene>
    <name evidence="4" type="ORF">EI291_14805</name>
</gene>
<dbReference type="GO" id="GO:0003677">
    <property type="term" value="F:DNA binding"/>
    <property type="evidence" value="ECO:0007669"/>
    <property type="project" value="UniProtKB-UniRule"/>
</dbReference>
<name>A0A428KM74_9BACT</name>
<protein>
    <submittedName>
        <fullName evidence="4">TetR/AcrR family transcriptional regulator</fullName>
    </submittedName>
</protein>
<dbReference type="InterPro" id="IPR001647">
    <property type="entry name" value="HTH_TetR"/>
</dbReference>
<dbReference type="AlphaFoldDB" id="A0A428KM74"/>
<evidence type="ECO:0000313" key="5">
    <source>
        <dbReference type="Proteomes" id="UP000273500"/>
    </source>
</evidence>
<dbReference type="SUPFAM" id="SSF46689">
    <property type="entry name" value="Homeodomain-like"/>
    <property type="match status" value="1"/>
</dbReference>
<comment type="caution">
    <text evidence="4">The sequence shown here is derived from an EMBL/GenBank/DDBJ whole genome shotgun (WGS) entry which is preliminary data.</text>
</comment>
<proteinExistence type="predicted"/>